<feature type="transmembrane region" description="Helical" evidence="6">
    <location>
        <begin position="1819"/>
        <end position="1836"/>
    </location>
</feature>
<name>A0ABS1KDW0_9FLAO</name>
<dbReference type="InterPro" id="IPR028994">
    <property type="entry name" value="Integrin_alpha_N"/>
</dbReference>
<dbReference type="Pfam" id="PF13517">
    <property type="entry name" value="FG-GAP_3"/>
    <property type="match status" value="1"/>
</dbReference>
<dbReference type="InterPro" id="IPR003284">
    <property type="entry name" value="Sal_SpvB"/>
</dbReference>
<evidence type="ECO:0000256" key="2">
    <source>
        <dbReference type="ARBA" id="ARBA00022525"/>
    </source>
</evidence>
<comment type="subcellular location">
    <subcellularLocation>
        <location evidence="1">Secreted</location>
    </subcellularLocation>
</comment>
<dbReference type="InterPro" id="IPR013517">
    <property type="entry name" value="FG-GAP"/>
</dbReference>
<evidence type="ECO:0000259" key="8">
    <source>
        <dbReference type="Pfam" id="PF25023"/>
    </source>
</evidence>
<evidence type="ECO:0000256" key="6">
    <source>
        <dbReference type="SAM" id="Phobius"/>
    </source>
</evidence>
<dbReference type="EMBL" id="JAERSF010000002">
    <property type="protein sequence ID" value="MBL0737625.1"/>
    <property type="molecule type" value="Genomic_DNA"/>
</dbReference>
<evidence type="ECO:0000256" key="3">
    <source>
        <dbReference type="ARBA" id="ARBA00022729"/>
    </source>
</evidence>
<feature type="signal peptide" evidence="7">
    <location>
        <begin position="1"/>
        <end position="21"/>
    </location>
</feature>
<dbReference type="InterPro" id="IPR022385">
    <property type="entry name" value="Rhs_assc_core"/>
</dbReference>
<feature type="transmembrane region" description="Helical" evidence="6">
    <location>
        <begin position="1916"/>
        <end position="1934"/>
    </location>
</feature>
<dbReference type="PANTHER" id="PTHR32305">
    <property type="match status" value="1"/>
</dbReference>
<keyword evidence="2" id="KW-0964">Secreted</keyword>
<dbReference type="Pfam" id="PF03534">
    <property type="entry name" value="SpvB"/>
    <property type="match status" value="1"/>
</dbReference>
<evidence type="ECO:0000256" key="4">
    <source>
        <dbReference type="ARBA" id="ARBA00022737"/>
    </source>
</evidence>
<keyword evidence="6" id="KW-0472">Membrane</keyword>
<keyword evidence="4" id="KW-0677">Repeat</keyword>
<comment type="caution">
    <text evidence="9">The sequence shown here is derived from an EMBL/GenBank/DDBJ whole genome shotgun (WGS) entry which is preliminary data.</text>
</comment>
<keyword evidence="10" id="KW-1185">Reference proteome</keyword>
<dbReference type="NCBIfam" id="TIGR01643">
    <property type="entry name" value="YD_repeat_2x"/>
    <property type="match status" value="3"/>
</dbReference>
<evidence type="ECO:0000313" key="10">
    <source>
        <dbReference type="Proteomes" id="UP000603728"/>
    </source>
</evidence>
<keyword evidence="6" id="KW-0812">Transmembrane</keyword>
<feature type="domain" description="Teneurin-like YD-shell" evidence="8">
    <location>
        <begin position="1486"/>
        <end position="1809"/>
    </location>
</feature>
<dbReference type="Gene3D" id="2.180.10.10">
    <property type="entry name" value="RHS repeat-associated core"/>
    <property type="match status" value="2"/>
</dbReference>
<proteinExistence type="predicted"/>
<dbReference type="Proteomes" id="UP000603728">
    <property type="component" value="Unassembled WGS sequence"/>
</dbReference>
<keyword evidence="3 7" id="KW-0732">Signal</keyword>
<dbReference type="SUPFAM" id="SSF69318">
    <property type="entry name" value="Integrin alpha N-terminal domain"/>
    <property type="match status" value="1"/>
</dbReference>
<sequence>MKHIYFFLIFISFNLSLSAQSAEVGITPGELSVSLSGAANYTVPIAVPPGINGIVPQINIVYNSQAGNGTVGYGWNIGGISTIGRVASTKFHDGVIDPVDFDNLDRFTFNGQRLIVKSGTGWAYGADGAVYETENFSNVKITSYGVHPSGSNYGPAYFKVNYPDGSTAYYGNSTDSRSITDWAITYWENAQGVRISYSYSLTNNILNVTSVKYGSLSNTAPINEIKFNYDSTSRDEQGYVGGKSLVKTKKLASINTVGNGVGFRNYSFDYTTTSEGYDLLYKITEKSGDLSKSYNPTVFEYDPSSEVILPKPSTSSIPLGNVSAQNSATVSGDFDGDGRMDFVLYPTTGTNAKKEFWLFSDIGENSSQTPLKQSLGYFESIFPSTGLTSNGKMFHYQGITVAQFDTDPNAVNFTTYYNSTYGIAPEQIKKAVFPNRDIQSCYDYYSQGQKKFFFSGDFNGDGLTDVVALDMDVDESYCQDDPYTGEVRYIWSKNSTGGIYFVDLDRRKTTNFVNYAGALQDYYLTGSSRIETFDVNGDGKTDILHFQNGKVSVYSLNNNNQLELLWQKPDTDIKINQSILPGDYNGDGKMDFIITKSFGLYSFDYIKYISKGNDFEKIPQTYAFSNMGNSEDSQAIYTCTLIPLDANADGKTDIVQLRSVYAKAQGAGAAIINVFKNINSTFTASAVPTFQTPYSNTVKSYPIPVFLSPKTNNQYASVGLISNNQIYAFDSQDDFSRKGLIKSITDGNGVKRTISYSPLQQDQYEPFYTPHIFIENFPNIDIVAAPNFKVVTKLEEQSVGQYKKQIFTYSGAVSNAEGLGFLGFRSAMRTNWYEDDSKMISNISKFDISQRGANIENYQVLGFHDPLFPKTNQIPRIITKEQNYTVNSSDNLVATQRIILKPNTLIQSGSTFSAKIVGEENNSTNAPSNYITKSTLTYESDLLANKVFKIQNTVVNQFNNLEGTSTETINAYDDYNNVTGSKILYKDGTSVVKTATSDVVYQAPIQAPYIVGRPSSKTQSVSVNGDSMTSNEVYSYNGSQLLETVEKSGQGTSPIKEKNDYDSYGNIVRKTISTPNLAARITSYEYDASGRFLIKSTDVEGLTKTFVYNSSSGVLDNETNQNGLKTSYLYDSWFKKKQTTDYLGKSNYYVYTRSAEKTIVTNTGDDNSSIEETFDGLGRKVKVKIKDVTGNFSSVDYSYDIEGRNYKTSEPYFGGSPSQFSETKYDVYGRVENTISFTGKKVDYTYSGLTTTVSENSKTKISVRNAAGNVISMTDSPGGTVSYTYFANGNLKESDYGGVKTTITQDGWGRKTKLVDSSAGIYSYEYNDFGETTKETTPNGVTTYTLNDYGKVKEKTISGNLTNSKTTYLYDSSSKLLLKSEFQDFANGGSITNEYFYDSYKRINRTVEATQYALFTKDFEYDAFGRASSTTFTAQAAGKGSTRKVKNTYSNGAHWQILDDATSTVLWQTNTLDARGKLLTAVCGPVSIVNSYDTYGFAKEFNYNLAANTAINILKLGAEFDPIKANLKNRTNSLFNRNETFKYDALDRLTEFTNSLGNQESQTYDDRGRILQNSVGLYNYTNTNKPYQNTSVNVTGDALAYYSGRQTLDVTYNVFKSPVEIVEAGIDRISFNYNDSNSRSAMFYGGLQENKFSRNYAKYYSADGSMEIKHNLTNGAVDIITYIGGDGYTAPIILKSNGTSQNYLYLLRDYQGSIVAIADQSGAVVEKRLFDAWGNIVSVQDGVGNSLAGLTILDRGYTGHEHLQSVGIIHMNGRLYDPKLHRFMQPDNYVQDPFNTQNYNRYGYCWNNPLRYTDPSGEWIHIVIGAVIGGVVNWGVHGFRMDMEGLKAFGIGAGAGALGAATGGAAFAMAGGAAGGAGGFAAGAFGGGVGALYSSTFLSLGNNAAFGDPMISGKDMIVGVAFAALTGGILNGAIASANGKSFWTGSAPRAAVQPVTLPQPAGLADVDNTAEIKTGDYKISSSTKASTSPTSSNNVSNNIDIEKGYVDLRNNPEFNKIQGFGNSDENLYFKVETGTSKAGHISTPNSVYRYQGSDGTPVSNYFYNEEGKVIFQLDLQNHGSWNAGHGHFMSTPGILGSGHTTINHIEPMLVPFKYLNY</sequence>
<keyword evidence="6" id="KW-1133">Transmembrane helix</keyword>
<keyword evidence="5" id="KW-0843">Virulence</keyword>
<organism evidence="9 10">
    <name type="scientific">Flavobacterium tagetis</name>
    <dbReference type="NCBI Taxonomy" id="2801336"/>
    <lineage>
        <taxon>Bacteria</taxon>
        <taxon>Pseudomonadati</taxon>
        <taxon>Bacteroidota</taxon>
        <taxon>Flavobacteriia</taxon>
        <taxon>Flavobacteriales</taxon>
        <taxon>Flavobacteriaceae</taxon>
        <taxon>Flavobacterium</taxon>
    </lineage>
</organism>
<accession>A0ABS1KDW0</accession>
<dbReference type="PANTHER" id="PTHR32305:SF15">
    <property type="entry name" value="PROTEIN RHSA-RELATED"/>
    <property type="match status" value="1"/>
</dbReference>
<dbReference type="Pfam" id="PF25023">
    <property type="entry name" value="TEN_YD-shell"/>
    <property type="match status" value="1"/>
</dbReference>
<feature type="transmembrane region" description="Helical" evidence="6">
    <location>
        <begin position="1848"/>
        <end position="1870"/>
    </location>
</feature>
<dbReference type="InterPro" id="IPR056823">
    <property type="entry name" value="TEN-like_YD-shell"/>
</dbReference>
<dbReference type="InterPro" id="IPR050708">
    <property type="entry name" value="T6SS_VgrG/RHS"/>
</dbReference>
<dbReference type="RefSeq" id="WP_202001997.1">
    <property type="nucleotide sequence ID" value="NZ_JAERSF010000002.1"/>
</dbReference>
<gene>
    <name evidence="9" type="ORF">JI750_12035</name>
</gene>
<evidence type="ECO:0000256" key="7">
    <source>
        <dbReference type="SAM" id="SignalP"/>
    </source>
</evidence>
<dbReference type="NCBIfam" id="TIGR03696">
    <property type="entry name" value="Rhs_assc_core"/>
    <property type="match status" value="1"/>
</dbReference>
<feature type="transmembrane region" description="Helical" evidence="6">
    <location>
        <begin position="1876"/>
        <end position="1895"/>
    </location>
</feature>
<dbReference type="InterPro" id="IPR006530">
    <property type="entry name" value="YD"/>
</dbReference>
<feature type="chain" id="PRO_5046075956" evidence="7">
    <location>
        <begin position="22"/>
        <end position="2117"/>
    </location>
</feature>
<evidence type="ECO:0000256" key="1">
    <source>
        <dbReference type="ARBA" id="ARBA00004613"/>
    </source>
</evidence>
<evidence type="ECO:0000313" key="9">
    <source>
        <dbReference type="EMBL" id="MBL0737625.1"/>
    </source>
</evidence>
<protein>
    <submittedName>
        <fullName evidence="9">VCBS repeat-containing protein</fullName>
    </submittedName>
</protein>
<evidence type="ECO:0000256" key="5">
    <source>
        <dbReference type="ARBA" id="ARBA00023026"/>
    </source>
</evidence>
<reference evidence="9 10" key="1">
    <citation type="submission" date="2021-01" db="EMBL/GenBank/DDBJ databases">
        <title>Genome seq and assembly of Flavobacterium sp. GN10.</title>
        <authorList>
            <person name="Chhetri G."/>
        </authorList>
    </citation>
    <scope>NUCLEOTIDE SEQUENCE [LARGE SCALE GENOMIC DNA]</scope>
    <source>
        <strain evidence="9 10">GN10</strain>
    </source>
</reference>